<dbReference type="FunFam" id="3.10.20.370:FF:000001">
    <property type="entry name" value="Retrovirus-related Pol polyprotein from transposon 17.6-like protein"/>
    <property type="match status" value="1"/>
</dbReference>
<dbReference type="Gene3D" id="3.30.420.10">
    <property type="entry name" value="Ribonuclease H-like superfamily/Ribonuclease H"/>
    <property type="match status" value="1"/>
</dbReference>
<protein>
    <recommendedName>
        <fullName evidence="3">Gypsy retrotransposon integrase-like protein 1</fullName>
        <ecNumber evidence="2">3.1.26.4</ecNumber>
    </recommendedName>
</protein>
<dbReference type="Pfam" id="PF17921">
    <property type="entry name" value="Integrase_H2C2"/>
    <property type="match status" value="1"/>
</dbReference>
<dbReference type="InterPro" id="IPR012337">
    <property type="entry name" value="RNaseH-like_sf"/>
</dbReference>
<dbReference type="AGR" id="ZFIN:ZDB-GENE-070226-1"/>
<evidence type="ECO:0000313" key="8">
    <source>
        <dbReference type="RefSeq" id="XP_068078506.1"/>
    </source>
</evidence>
<dbReference type="FunFam" id="3.10.10.10:FF:000004">
    <property type="entry name" value="Uncharacterized protein"/>
    <property type="match status" value="1"/>
</dbReference>
<dbReference type="InterPro" id="IPR050951">
    <property type="entry name" value="Retrovirus_Pol_polyprotein"/>
</dbReference>
<dbReference type="InterPro" id="IPR043502">
    <property type="entry name" value="DNA/RNA_pol_sf"/>
</dbReference>
<name>A0AB32TX09_DANRE</name>
<dbReference type="InterPro" id="IPR041588">
    <property type="entry name" value="Integrase_H2C2"/>
</dbReference>
<dbReference type="Gene3D" id="3.10.20.370">
    <property type="match status" value="1"/>
</dbReference>
<dbReference type="InterPro" id="IPR000477">
    <property type="entry name" value="RT_dom"/>
</dbReference>
<dbReference type="InterPro" id="IPR043128">
    <property type="entry name" value="Rev_trsase/Diguanyl_cyclase"/>
</dbReference>
<evidence type="ECO:0000313" key="7">
    <source>
        <dbReference type="Proteomes" id="UP000000437"/>
    </source>
</evidence>
<dbReference type="GO" id="GO:0004523">
    <property type="term" value="F:RNA-DNA hybrid ribonuclease activity"/>
    <property type="evidence" value="ECO:0007669"/>
    <property type="project" value="UniProtKB-EC"/>
</dbReference>
<reference evidence="8" key="1">
    <citation type="submission" date="2025-08" db="UniProtKB">
        <authorList>
            <consortium name="RefSeq"/>
        </authorList>
    </citation>
    <scope>IDENTIFICATION</scope>
    <source>
        <strain evidence="8">Tuebingen</strain>
        <tissue evidence="8">Fibroblasts and whole tissue</tissue>
    </source>
</reference>
<dbReference type="PROSITE" id="PS50994">
    <property type="entry name" value="INTEGRASE"/>
    <property type="match status" value="1"/>
</dbReference>
<evidence type="ECO:0000259" key="6">
    <source>
        <dbReference type="PROSITE" id="PS50994"/>
    </source>
</evidence>
<dbReference type="PANTHER" id="PTHR37984">
    <property type="entry name" value="PROTEIN CBG26694"/>
    <property type="match status" value="1"/>
</dbReference>
<dbReference type="Gene3D" id="3.10.10.10">
    <property type="entry name" value="HIV Type 1 Reverse Transcriptase, subunit A, domain 1"/>
    <property type="match status" value="1"/>
</dbReference>
<dbReference type="CDD" id="cd01647">
    <property type="entry name" value="RT_LTR"/>
    <property type="match status" value="1"/>
</dbReference>
<evidence type="ECO:0000256" key="2">
    <source>
        <dbReference type="ARBA" id="ARBA00012180"/>
    </source>
</evidence>
<dbReference type="ZFIN" id="ZDB-GENE-070226-1">
    <property type="gene designation" value="hspa12b"/>
</dbReference>
<sequence length="1399" mass="158260">MQVLEFVHRQGAEGNLGWVNLNCRVPESIPAGKTVVLEGSVRMSTPVTDRWVVVEAPRASSLPGGIMVSSCLLSLPAGGKYLPIVLKNETEHDVVLPPKIRLAEVNSIQCVMPNGQNNVLTSSVNLTKNSEDSKIHFNFDNSPLTSEWRERVTRKLNSMHEVFACHDLDFGHTTKTKHHIRLHDETPFKHKARPIHPKDILAVRKHLQELLDAGIIRESESPFSSPIVVVRKKNGEVRLCVDYRKLNLQTIKDAYALPNLEETFSALTGSKWFSVLDLKSGYYQIEVEEIDKPKTAFVCPLGFWEFNRMPQGVTNAPSTFQRLMERCMGDINLKEVLVFIDDLIVFSATLEEHEERLLRVLHRLKDYGLKLSPEKCTFFQTSVRYLGHIVSSSGVETDPEKIKALKTWPSPTNLKELRSFLGFAGYYRRFIKDFSKIVKPLNHLTSGYPPLHKSKKTQGIKSHYLNPREPFKQRWTSNCQHAFEEIIDKLTSAPILGFANPKLPYILHTDASTTGLGAALYQEQEGKMRAIAFASRGLSFSESRYPAHKLEFLALKWAVTEKFHDYLYGSQFTVITDSNPLTYILTTAKLDAASYRWLSALSTYSFSLKYRAGKLNLDADGLSRRPHEVAMDVVSRKEQERIDKFLTLHLENLGETSLTQDEVEAICDKHIISSMPEDVVESASDRTVLVHSLAMSSNAVPNSYEEEELGVSLIPRLSVQDLIEKQGADSTISQIISHLNSGEKPSPTVRGELPELSLMMREWNRFVLLDGVLYRKRQNGEVLTHQLVLPKEFRATVLRSLHDEMGHMGIDRTLDLARSRFYWPKMAQEVEQKIKTCPRCVLHKAPPEKAAPLVNIRTTRPLELLCMDFLSLEPDRRNFKDILVITDHFTKYAVAVPTVNQKARTVAQALWDNFIVHYGFPERLHSDQGRDFESHTIKELCSISGIKKGRTTPYHPRGNPVERFNRTLLNMLGSMNDEQKAHWRDFVKPLVHAYNCTKSEVTGFTPYELMFGRQPRLPIDLAFGLPTTSKRLSHSQYVSKLKKHLEESYQIATRNALKNAERNKIRFDKHVVDSTLEVGDRVLVKQVRLRGKHKLADKWEPSAYIVVRRVHDLPVYTVRPEGDEGPLRTLHRDLLLPCGFLTLPGEKVSNPPSSTSKPRTRQQVSGEDASENGVNDTAESMEDEVPEYWIRVPVTNESHENALGTLTSTFDPPVGCDPQLPFVALGDESHVEMDSAGLEACLDDSHQEKQIEQITTLQGESSEMSESGKSSEGELSEEMPQCPDDGIERSVEEELEEEIRKPLLNAPDNISSNIEQHETSQEPENPMRRSQRRKEKPDRLQYSELGNPLVIVAQSLFHGLTTAFTNSLNGVDFVETSSPSTSDKAVTCQPVRVNATGRA</sequence>
<dbReference type="EC" id="3.1.26.4" evidence="2"/>
<dbReference type="InterPro" id="IPR036397">
    <property type="entry name" value="RNaseH_sf"/>
</dbReference>
<dbReference type="Gene3D" id="1.10.340.70">
    <property type="match status" value="1"/>
</dbReference>
<evidence type="ECO:0000256" key="3">
    <source>
        <dbReference type="ARBA" id="ARBA00039658"/>
    </source>
</evidence>
<dbReference type="SUPFAM" id="SSF56672">
    <property type="entry name" value="DNA/RNA polymerases"/>
    <property type="match status" value="1"/>
</dbReference>
<feature type="compositionally biased region" description="Low complexity" evidence="4">
    <location>
        <begin position="1259"/>
        <end position="1270"/>
    </location>
</feature>
<dbReference type="PANTHER" id="PTHR37984:SF15">
    <property type="entry name" value="INTEGRASE CATALYTIC DOMAIN-CONTAINING PROTEIN"/>
    <property type="match status" value="1"/>
</dbReference>
<keyword evidence="8" id="KW-0346">Stress response</keyword>
<dbReference type="GO" id="GO:0003676">
    <property type="term" value="F:nucleic acid binding"/>
    <property type="evidence" value="ECO:0007669"/>
    <property type="project" value="InterPro"/>
</dbReference>
<organism evidence="7 8">
    <name type="scientific">Danio rerio</name>
    <name type="common">Zebrafish</name>
    <name type="synonym">Brachydanio rerio</name>
    <dbReference type="NCBI Taxonomy" id="7955"/>
    <lineage>
        <taxon>Eukaryota</taxon>
        <taxon>Metazoa</taxon>
        <taxon>Chordata</taxon>
        <taxon>Craniata</taxon>
        <taxon>Vertebrata</taxon>
        <taxon>Euteleostomi</taxon>
        <taxon>Actinopterygii</taxon>
        <taxon>Neopterygii</taxon>
        <taxon>Teleostei</taxon>
        <taxon>Ostariophysi</taxon>
        <taxon>Cypriniformes</taxon>
        <taxon>Danionidae</taxon>
        <taxon>Danioninae</taxon>
        <taxon>Danio</taxon>
    </lineage>
</organism>
<feature type="compositionally biased region" description="Polar residues" evidence="4">
    <location>
        <begin position="1150"/>
        <end position="1165"/>
    </location>
</feature>
<dbReference type="CDD" id="cd09274">
    <property type="entry name" value="RNase_HI_RT_Ty3"/>
    <property type="match status" value="1"/>
</dbReference>
<dbReference type="InterPro" id="IPR001584">
    <property type="entry name" value="Integrase_cat-core"/>
</dbReference>
<dbReference type="GO" id="GO:0048514">
    <property type="term" value="P:blood vessel morphogenesis"/>
    <property type="evidence" value="ECO:0000315"/>
    <property type="project" value="ZFIN"/>
</dbReference>
<dbReference type="PROSITE" id="PS50878">
    <property type="entry name" value="RT_POL"/>
    <property type="match status" value="1"/>
</dbReference>
<dbReference type="FunFam" id="3.30.420.10:FF:000269">
    <property type="entry name" value="Uncharacterized protein"/>
    <property type="match status" value="1"/>
</dbReference>
<accession>A0AB32TX09</accession>
<feature type="domain" description="Integrase catalytic" evidence="6">
    <location>
        <begin position="857"/>
        <end position="1014"/>
    </location>
</feature>
<dbReference type="Gene3D" id="3.30.70.270">
    <property type="match status" value="2"/>
</dbReference>
<feature type="region of interest" description="Disordered" evidence="4">
    <location>
        <begin position="1255"/>
        <end position="1285"/>
    </location>
</feature>
<dbReference type="CTD" id="116835"/>
<evidence type="ECO:0000256" key="4">
    <source>
        <dbReference type="SAM" id="MobiDB-lite"/>
    </source>
</evidence>
<feature type="domain" description="Reverse transcriptase" evidence="5">
    <location>
        <begin position="211"/>
        <end position="390"/>
    </location>
</feature>
<proteinExistence type="inferred from homology"/>
<dbReference type="Pfam" id="PF17919">
    <property type="entry name" value="RT_RNaseH_2"/>
    <property type="match status" value="1"/>
</dbReference>
<dbReference type="GeneID" id="735291"/>
<dbReference type="Pfam" id="PF00665">
    <property type="entry name" value="rve"/>
    <property type="match status" value="1"/>
</dbReference>
<feature type="region of interest" description="Disordered" evidence="4">
    <location>
        <begin position="1301"/>
        <end position="1338"/>
    </location>
</feature>
<dbReference type="Pfam" id="PF00078">
    <property type="entry name" value="RVT_1"/>
    <property type="match status" value="1"/>
</dbReference>
<keyword evidence="7" id="KW-1185">Reference proteome</keyword>
<dbReference type="GO" id="GO:0002040">
    <property type="term" value="P:sprouting angiogenesis"/>
    <property type="evidence" value="ECO:0000315"/>
    <property type="project" value="ZFIN"/>
</dbReference>
<gene>
    <name evidence="8 9" type="primary">hspa12b</name>
</gene>
<dbReference type="SUPFAM" id="SSF53098">
    <property type="entry name" value="Ribonuclease H-like"/>
    <property type="match status" value="1"/>
</dbReference>
<dbReference type="InterPro" id="IPR041577">
    <property type="entry name" value="RT_RNaseH_2"/>
</dbReference>
<dbReference type="FunFam" id="3.30.70.270:FF:000020">
    <property type="entry name" value="Transposon Tf2-6 polyprotein-like Protein"/>
    <property type="match status" value="1"/>
</dbReference>
<dbReference type="FunFam" id="1.10.340.70:FF:000001">
    <property type="entry name" value="Retrovirus-related Pol polyprotein from transposon gypsy-like Protein"/>
    <property type="match status" value="1"/>
</dbReference>
<dbReference type="Proteomes" id="UP000000437">
    <property type="component" value="Chromosome 7"/>
</dbReference>
<evidence type="ECO:0000313" key="9">
    <source>
        <dbReference type="ZFIN" id="ZDB-GENE-070226-1"/>
    </source>
</evidence>
<evidence type="ECO:0000256" key="1">
    <source>
        <dbReference type="ARBA" id="ARBA00010879"/>
    </source>
</evidence>
<dbReference type="GO" id="GO:0015074">
    <property type="term" value="P:DNA integration"/>
    <property type="evidence" value="ECO:0007669"/>
    <property type="project" value="InterPro"/>
</dbReference>
<evidence type="ECO:0000259" key="5">
    <source>
        <dbReference type="PROSITE" id="PS50878"/>
    </source>
</evidence>
<comment type="similarity">
    <text evidence="1">Belongs to the beta type-B retroviral polymerase family. HERV class-II K(HML-2) pol subfamily.</text>
</comment>
<dbReference type="RefSeq" id="XP_068078506.1">
    <property type="nucleotide sequence ID" value="XM_068222405.2"/>
</dbReference>
<feature type="region of interest" description="Disordered" evidence="4">
    <location>
        <begin position="1145"/>
        <end position="1181"/>
    </location>
</feature>